<accession>A0A1L9RGN4</accession>
<feature type="compositionally biased region" description="Low complexity" evidence="5">
    <location>
        <begin position="35"/>
        <end position="44"/>
    </location>
</feature>
<dbReference type="GO" id="GO:0005739">
    <property type="term" value="C:mitochondrion"/>
    <property type="evidence" value="ECO:0007669"/>
    <property type="project" value="TreeGrafter"/>
</dbReference>
<evidence type="ECO:0000256" key="1">
    <source>
        <dbReference type="ARBA" id="ARBA00022692"/>
    </source>
</evidence>
<dbReference type="EMBL" id="KV878213">
    <property type="protein sequence ID" value="OJJ34085.1"/>
    <property type="molecule type" value="Genomic_DNA"/>
</dbReference>
<feature type="compositionally biased region" description="Pro residues" evidence="5">
    <location>
        <begin position="25"/>
        <end position="34"/>
    </location>
</feature>
<feature type="transmembrane region" description="Helical" evidence="4">
    <location>
        <begin position="51"/>
        <end position="68"/>
    </location>
</feature>
<organism evidence="6 7">
    <name type="scientific">Aspergillus wentii DTO 134E9</name>
    <dbReference type="NCBI Taxonomy" id="1073089"/>
    <lineage>
        <taxon>Eukaryota</taxon>
        <taxon>Fungi</taxon>
        <taxon>Dikarya</taxon>
        <taxon>Ascomycota</taxon>
        <taxon>Pezizomycotina</taxon>
        <taxon>Eurotiomycetes</taxon>
        <taxon>Eurotiomycetidae</taxon>
        <taxon>Eurotiales</taxon>
        <taxon>Aspergillaceae</taxon>
        <taxon>Aspergillus</taxon>
        <taxon>Aspergillus subgen. Cremei</taxon>
    </lineage>
</organism>
<evidence type="ECO:0000256" key="5">
    <source>
        <dbReference type="SAM" id="MobiDB-lite"/>
    </source>
</evidence>
<evidence type="ECO:0000313" key="7">
    <source>
        <dbReference type="Proteomes" id="UP000184383"/>
    </source>
</evidence>
<proteinExistence type="inferred from homology"/>
<keyword evidence="2 4" id="KW-1133">Transmembrane helix</keyword>
<keyword evidence="3 4" id="KW-0472">Membrane</keyword>
<dbReference type="VEuPathDB" id="FungiDB:ASPWEDRAFT_173517"/>
<dbReference type="PANTHER" id="PTHR39136:SF1">
    <property type="entry name" value="ALTERED INHERITANCE OF MITOCHONDRIA PROTEIN 11"/>
    <property type="match status" value="1"/>
</dbReference>
<evidence type="ECO:0000313" key="6">
    <source>
        <dbReference type="EMBL" id="OJJ34085.1"/>
    </source>
</evidence>
<comment type="similarity">
    <text evidence="4">Belongs to the AIM11 family.</text>
</comment>
<keyword evidence="1 4" id="KW-0812">Transmembrane</keyword>
<sequence length="196" mass="21866">MLSYFGWGSKSTSTPSEQQQQPQPQNDPIPPPPQQQLQQQRQPPSGIPTSLKLLAGGMTFFAFSLLITRRSMNKKRLASIPPYYTGAMYHKPNVNGAMEAFEALNLATINVMSFGMMFAGGVLYKLDINGIEDARTYVRAGLGGGDGPVKSDEELEQDIGEWIMSVMGKKAQKEFLEKKAEFERQKQERENSVDEK</sequence>
<evidence type="ECO:0000256" key="3">
    <source>
        <dbReference type="ARBA" id="ARBA00023136"/>
    </source>
</evidence>
<dbReference type="STRING" id="1073089.A0A1L9RGN4"/>
<dbReference type="GO" id="GO:0016020">
    <property type="term" value="C:membrane"/>
    <property type="evidence" value="ECO:0007669"/>
    <property type="project" value="UniProtKB-SubCell"/>
</dbReference>
<dbReference type="InterPro" id="IPR038814">
    <property type="entry name" value="AIM11"/>
</dbReference>
<dbReference type="AlphaFoldDB" id="A0A1L9RGN4"/>
<feature type="region of interest" description="Disordered" evidence="5">
    <location>
        <begin position="1"/>
        <end position="49"/>
    </location>
</feature>
<dbReference type="PANTHER" id="PTHR39136">
    <property type="entry name" value="ALTERED INHERITANCE OF MITOCHONDRIA PROTEIN 11"/>
    <property type="match status" value="1"/>
</dbReference>
<dbReference type="OrthoDB" id="3558022at2759"/>
<reference evidence="7" key="1">
    <citation type="journal article" date="2017" name="Genome Biol.">
        <title>Comparative genomics reveals high biological diversity and specific adaptations in the industrially and medically important fungal genus Aspergillus.</title>
        <authorList>
            <person name="de Vries R.P."/>
            <person name="Riley R."/>
            <person name="Wiebenga A."/>
            <person name="Aguilar-Osorio G."/>
            <person name="Amillis S."/>
            <person name="Uchima C.A."/>
            <person name="Anderluh G."/>
            <person name="Asadollahi M."/>
            <person name="Askin M."/>
            <person name="Barry K."/>
            <person name="Battaglia E."/>
            <person name="Bayram O."/>
            <person name="Benocci T."/>
            <person name="Braus-Stromeyer S.A."/>
            <person name="Caldana C."/>
            <person name="Canovas D."/>
            <person name="Cerqueira G.C."/>
            <person name="Chen F."/>
            <person name="Chen W."/>
            <person name="Choi C."/>
            <person name="Clum A."/>
            <person name="Dos Santos R.A."/>
            <person name="Damasio A.R."/>
            <person name="Diallinas G."/>
            <person name="Emri T."/>
            <person name="Fekete E."/>
            <person name="Flipphi M."/>
            <person name="Freyberg S."/>
            <person name="Gallo A."/>
            <person name="Gournas C."/>
            <person name="Habgood R."/>
            <person name="Hainaut M."/>
            <person name="Harispe M.L."/>
            <person name="Henrissat B."/>
            <person name="Hilden K.S."/>
            <person name="Hope R."/>
            <person name="Hossain A."/>
            <person name="Karabika E."/>
            <person name="Karaffa L."/>
            <person name="Karanyi Z."/>
            <person name="Krasevec N."/>
            <person name="Kuo A."/>
            <person name="Kusch H."/>
            <person name="LaButti K."/>
            <person name="Lagendijk E.L."/>
            <person name="Lapidus A."/>
            <person name="Levasseur A."/>
            <person name="Lindquist E."/>
            <person name="Lipzen A."/>
            <person name="Logrieco A.F."/>
            <person name="MacCabe A."/>
            <person name="Maekelae M.R."/>
            <person name="Malavazi I."/>
            <person name="Melin P."/>
            <person name="Meyer V."/>
            <person name="Mielnichuk N."/>
            <person name="Miskei M."/>
            <person name="Molnar A.P."/>
            <person name="Mule G."/>
            <person name="Ngan C.Y."/>
            <person name="Orejas M."/>
            <person name="Orosz E."/>
            <person name="Ouedraogo J.P."/>
            <person name="Overkamp K.M."/>
            <person name="Park H.-S."/>
            <person name="Perrone G."/>
            <person name="Piumi F."/>
            <person name="Punt P.J."/>
            <person name="Ram A.F."/>
            <person name="Ramon A."/>
            <person name="Rauscher S."/>
            <person name="Record E."/>
            <person name="Riano-Pachon D.M."/>
            <person name="Robert V."/>
            <person name="Roehrig J."/>
            <person name="Ruller R."/>
            <person name="Salamov A."/>
            <person name="Salih N.S."/>
            <person name="Samson R.A."/>
            <person name="Sandor E."/>
            <person name="Sanguinetti M."/>
            <person name="Schuetze T."/>
            <person name="Sepcic K."/>
            <person name="Shelest E."/>
            <person name="Sherlock G."/>
            <person name="Sophianopoulou V."/>
            <person name="Squina F.M."/>
            <person name="Sun H."/>
            <person name="Susca A."/>
            <person name="Todd R.B."/>
            <person name="Tsang A."/>
            <person name="Unkles S.E."/>
            <person name="van de Wiele N."/>
            <person name="van Rossen-Uffink D."/>
            <person name="Oliveira J.V."/>
            <person name="Vesth T.C."/>
            <person name="Visser J."/>
            <person name="Yu J.-H."/>
            <person name="Zhou M."/>
            <person name="Andersen M.R."/>
            <person name="Archer D.B."/>
            <person name="Baker S.E."/>
            <person name="Benoit I."/>
            <person name="Brakhage A.A."/>
            <person name="Braus G.H."/>
            <person name="Fischer R."/>
            <person name="Frisvad J.C."/>
            <person name="Goldman G.H."/>
            <person name="Houbraken J."/>
            <person name="Oakley B."/>
            <person name="Pocsi I."/>
            <person name="Scazzocchio C."/>
            <person name="Seiboth B."/>
            <person name="vanKuyk P.A."/>
            <person name="Wortman J."/>
            <person name="Dyer P.S."/>
            <person name="Grigoriev I.V."/>
        </authorList>
    </citation>
    <scope>NUCLEOTIDE SEQUENCE [LARGE SCALE GENOMIC DNA]</scope>
    <source>
        <strain evidence="7">DTO 134E9</strain>
    </source>
</reference>
<comment type="subcellular location">
    <subcellularLocation>
        <location evidence="4">Membrane</location>
        <topology evidence="4">Multi-pass membrane protein</topology>
    </subcellularLocation>
</comment>
<protein>
    <recommendedName>
        <fullName evidence="4">Altered inheritance of mitochondria protein 11</fullName>
    </recommendedName>
</protein>
<gene>
    <name evidence="4" type="primary">AIM11</name>
    <name evidence="6" type="ORF">ASPWEDRAFT_173517</name>
</gene>
<evidence type="ECO:0000256" key="4">
    <source>
        <dbReference type="RuleBase" id="RU367098"/>
    </source>
</evidence>
<keyword evidence="7" id="KW-1185">Reference proteome</keyword>
<evidence type="ECO:0000256" key="2">
    <source>
        <dbReference type="ARBA" id="ARBA00022989"/>
    </source>
</evidence>
<dbReference type="Proteomes" id="UP000184383">
    <property type="component" value="Unassembled WGS sequence"/>
</dbReference>
<name>A0A1L9RGN4_ASPWE</name>